<proteinExistence type="predicted"/>
<sequence length="142" mass="15991">MYKKIIAPFVYGIFLIVTFFIYLVVIGFLETNFGLDSTADSYIFVAGLLFLFIGGICLYGGNVFSFRSEDIKTISFTAHFRQSAVCYVFLALEVAGLIIQWYQKRLGLDHTLLTGLVYLTIFAIVANGLYLALRKHFSGKVK</sequence>
<feature type="transmembrane region" description="Helical" evidence="1">
    <location>
        <begin position="9"/>
        <end position="29"/>
    </location>
</feature>
<evidence type="ECO:0000313" key="3">
    <source>
        <dbReference type="Proteomes" id="UP000176952"/>
    </source>
</evidence>
<keyword evidence="1" id="KW-1133">Transmembrane helix</keyword>
<protein>
    <submittedName>
        <fullName evidence="2">Uncharacterized protein</fullName>
    </submittedName>
</protein>
<evidence type="ECO:0000256" key="1">
    <source>
        <dbReference type="SAM" id="Phobius"/>
    </source>
</evidence>
<dbReference type="EMBL" id="MHKD01000009">
    <property type="protein sequence ID" value="OGY84906.1"/>
    <property type="molecule type" value="Genomic_DNA"/>
</dbReference>
<reference evidence="2 3" key="1">
    <citation type="journal article" date="2016" name="Nat. Commun.">
        <title>Thousands of microbial genomes shed light on interconnected biogeochemical processes in an aquifer system.</title>
        <authorList>
            <person name="Anantharaman K."/>
            <person name="Brown C.T."/>
            <person name="Hug L.A."/>
            <person name="Sharon I."/>
            <person name="Castelle C.J."/>
            <person name="Probst A.J."/>
            <person name="Thomas B.C."/>
            <person name="Singh A."/>
            <person name="Wilkins M.J."/>
            <person name="Karaoz U."/>
            <person name="Brodie E.L."/>
            <person name="Williams K.H."/>
            <person name="Hubbard S.S."/>
            <person name="Banfield J.F."/>
        </authorList>
    </citation>
    <scope>NUCLEOTIDE SEQUENCE [LARGE SCALE GENOMIC DNA]</scope>
</reference>
<keyword evidence="1" id="KW-0472">Membrane</keyword>
<name>A0A1G2B885_9BACT</name>
<evidence type="ECO:0000313" key="2">
    <source>
        <dbReference type="EMBL" id="OGY84906.1"/>
    </source>
</evidence>
<gene>
    <name evidence="2" type="ORF">A3F54_04135</name>
</gene>
<dbReference type="Proteomes" id="UP000176952">
    <property type="component" value="Unassembled WGS sequence"/>
</dbReference>
<dbReference type="AlphaFoldDB" id="A0A1G2B885"/>
<accession>A0A1G2B885</accession>
<dbReference type="STRING" id="1798542.A3F54_04135"/>
<comment type="caution">
    <text evidence="2">The sequence shown here is derived from an EMBL/GenBank/DDBJ whole genome shotgun (WGS) entry which is preliminary data.</text>
</comment>
<feature type="transmembrane region" description="Helical" evidence="1">
    <location>
        <begin position="115"/>
        <end position="133"/>
    </location>
</feature>
<keyword evidence="1" id="KW-0812">Transmembrane</keyword>
<feature type="transmembrane region" description="Helical" evidence="1">
    <location>
        <begin position="41"/>
        <end position="64"/>
    </location>
</feature>
<organism evidence="2 3">
    <name type="scientific">Candidatus Kerfeldbacteria bacterium RIFCSPHIGHO2_12_FULL_48_17</name>
    <dbReference type="NCBI Taxonomy" id="1798542"/>
    <lineage>
        <taxon>Bacteria</taxon>
        <taxon>Candidatus Kerfeldiibacteriota</taxon>
    </lineage>
</organism>
<feature type="transmembrane region" description="Helical" evidence="1">
    <location>
        <begin position="84"/>
        <end position="103"/>
    </location>
</feature>